<dbReference type="InterPro" id="IPR036388">
    <property type="entry name" value="WH-like_DNA-bd_sf"/>
</dbReference>
<feature type="region of interest" description="Disordered" evidence="1">
    <location>
        <begin position="56"/>
        <end position="414"/>
    </location>
</feature>
<evidence type="ECO:0000313" key="2">
    <source>
        <dbReference type="EMBL" id="GHP11920.1"/>
    </source>
</evidence>
<gene>
    <name evidence="2" type="ORF">PPROV_001064700</name>
</gene>
<proteinExistence type="predicted"/>
<feature type="compositionally biased region" description="Basic and acidic residues" evidence="1">
    <location>
        <begin position="654"/>
        <end position="672"/>
    </location>
</feature>
<dbReference type="Proteomes" id="UP000660262">
    <property type="component" value="Unassembled WGS sequence"/>
</dbReference>
<reference evidence="2" key="1">
    <citation type="submission" date="2020-10" db="EMBL/GenBank/DDBJ databases">
        <title>Unveiling of a novel bifunctional photoreceptor, Dualchrome1, isolated from a cosmopolitan green alga.</title>
        <authorList>
            <person name="Suzuki S."/>
            <person name="Kawachi M."/>
        </authorList>
    </citation>
    <scope>NUCLEOTIDE SEQUENCE</scope>
    <source>
        <strain evidence="2">NIES 2893</strain>
    </source>
</reference>
<protein>
    <submittedName>
        <fullName evidence="2">Uncharacterized protein</fullName>
    </submittedName>
</protein>
<feature type="region of interest" description="Disordered" evidence="1">
    <location>
        <begin position="750"/>
        <end position="770"/>
    </location>
</feature>
<dbReference type="Gene3D" id="1.10.10.10">
    <property type="entry name" value="Winged helix-like DNA-binding domain superfamily/Winged helix DNA-binding domain"/>
    <property type="match status" value="1"/>
</dbReference>
<feature type="compositionally biased region" description="Basic and acidic residues" evidence="1">
    <location>
        <begin position="629"/>
        <end position="647"/>
    </location>
</feature>
<dbReference type="EMBL" id="BNJQ01000037">
    <property type="protein sequence ID" value="GHP11920.1"/>
    <property type="molecule type" value="Genomic_DNA"/>
</dbReference>
<feature type="compositionally biased region" description="Pro residues" evidence="1">
    <location>
        <begin position="287"/>
        <end position="334"/>
    </location>
</feature>
<name>A0A830I1H7_9CHLO</name>
<organism evidence="2 3">
    <name type="scientific">Pycnococcus provasolii</name>
    <dbReference type="NCBI Taxonomy" id="41880"/>
    <lineage>
        <taxon>Eukaryota</taxon>
        <taxon>Viridiplantae</taxon>
        <taxon>Chlorophyta</taxon>
        <taxon>Pseudoscourfieldiophyceae</taxon>
        <taxon>Pseudoscourfieldiales</taxon>
        <taxon>Pycnococcaceae</taxon>
        <taxon>Pycnococcus</taxon>
    </lineage>
</organism>
<feature type="compositionally biased region" description="Basic and acidic residues" evidence="1">
    <location>
        <begin position="205"/>
        <end position="229"/>
    </location>
</feature>
<feature type="compositionally biased region" description="Basic and acidic residues" evidence="1">
    <location>
        <begin position="390"/>
        <end position="414"/>
    </location>
</feature>
<evidence type="ECO:0000313" key="3">
    <source>
        <dbReference type="Proteomes" id="UP000660262"/>
    </source>
</evidence>
<feature type="region of interest" description="Disordered" evidence="1">
    <location>
        <begin position="550"/>
        <end position="694"/>
    </location>
</feature>
<feature type="compositionally biased region" description="Pro residues" evidence="1">
    <location>
        <begin position="436"/>
        <end position="481"/>
    </location>
</feature>
<feature type="region of interest" description="Disordered" evidence="1">
    <location>
        <begin position="436"/>
        <end position="487"/>
    </location>
</feature>
<feature type="compositionally biased region" description="Pro residues" evidence="1">
    <location>
        <begin position="362"/>
        <end position="387"/>
    </location>
</feature>
<feature type="compositionally biased region" description="Pro residues" evidence="1">
    <location>
        <begin position="238"/>
        <end position="276"/>
    </location>
</feature>
<sequence length="770" mass="84692">MPRSTSSASASSSSRASSLWPSVLIASVLALVSSLGLLAISNLDGAERLTSIGAASSSSRMRGSVGMFGRHVSSRRPTLKNETADSLKRRSVVNTLDDDAPPDPLRYAESEYNAPPVPPFVPPPPPPLMPIPPPPPSPPAPPSPPPPPPPTPPPPPPRPYWPARPNAPPPGVKPSPPNYPELVYQNLHGEANAQNRGYVNLPQKPTEEEAKESKRHVDGVSEYLVDPKRPFHAVTVHSPPPPPPPPPPPLPKSPWPPVPPYSPRPPRPPPPFPPPGRYRVVWSDSPDTPPVPSRPPPPSPDAPFPPPPPSPPPPLPSPPPPISSPPPSPQPPNYPVFEYGKPMNRASKHNRTVASLSSRVYSPPPPLPPPPFPPPPYPPPPSPPPEPDYQGEHVRLLPPPPRDKSVEKYKANEHDPEKYIDCRRCFTDFCKTICTYPPPSPAEPPRPPEAPRAPPKPPPPSDWESPPPSPPPPPVPPPSLPPGWHNGSMVEFRARKKVPARTEWVFFDEDRIARAVSLLKSAAARGTSEDTAAVFLRSEGLTRDEISEAVVRARGFSPPPPDPRKRSRGAQALRGIPDPPPYTYPEHLLSPPPPSPPLYRRDLPPQAPHLTLDPDAHEEKKDEEDPIDEDHVTKRLEQLIKDPKAEVTDEEYDEIKREHDERTKDVREQLKKDQKKKIKNWKKKKQKVGKEKAGAVPLKADKEYDLKLNKEKARFHLINKLEGQAQRIFDDKMSGHLPTRMVNQQAAEKLARRENAANEAPRSVAGVRQG</sequence>
<feature type="compositionally biased region" description="Basic residues" evidence="1">
    <location>
        <begin position="673"/>
        <end position="687"/>
    </location>
</feature>
<evidence type="ECO:0000256" key="1">
    <source>
        <dbReference type="SAM" id="MobiDB-lite"/>
    </source>
</evidence>
<comment type="caution">
    <text evidence="2">The sequence shown here is derived from an EMBL/GenBank/DDBJ whole genome shotgun (WGS) entry which is preliminary data.</text>
</comment>
<accession>A0A830I1H7</accession>
<feature type="compositionally biased region" description="Pro residues" evidence="1">
    <location>
        <begin position="115"/>
        <end position="179"/>
    </location>
</feature>
<keyword evidence="3" id="KW-1185">Reference proteome</keyword>
<dbReference type="AlphaFoldDB" id="A0A830I1H7"/>